<evidence type="ECO:0000313" key="3">
    <source>
        <dbReference type="Proteomes" id="UP000248975"/>
    </source>
</evidence>
<sequence length="62" mass="6240">MAAFAAECDPNYAGPCVPVASDVDCAGGSGNGPEYVSGPVEVIGQDVYDLDRDGDGVACESR</sequence>
<name>A0A2W5SNQ9_CERSP</name>
<protein>
    <recommendedName>
        <fullName evidence="1">Excalibur calcium-binding domain-containing protein</fullName>
    </recommendedName>
</protein>
<dbReference type="AlphaFoldDB" id="A0A2W5SNQ9"/>
<evidence type="ECO:0000313" key="2">
    <source>
        <dbReference type="EMBL" id="PZR01016.1"/>
    </source>
</evidence>
<organism evidence="2 3">
    <name type="scientific">Cereibacter sphaeroides</name>
    <name type="common">Rhodobacter sphaeroides</name>
    <dbReference type="NCBI Taxonomy" id="1063"/>
    <lineage>
        <taxon>Bacteria</taxon>
        <taxon>Pseudomonadati</taxon>
        <taxon>Pseudomonadota</taxon>
        <taxon>Alphaproteobacteria</taxon>
        <taxon>Rhodobacterales</taxon>
        <taxon>Paracoccaceae</taxon>
        <taxon>Cereibacter</taxon>
    </lineage>
</organism>
<reference evidence="2 3" key="1">
    <citation type="submission" date="2017-08" db="EMBL/GenBank/DDBJ databases">
        <title>Infants hospitalized years apart are colonized by the same room-sourced microbial strains.</title>
        <authorList>
            <person name="Brooks B."/>
            <person name="Olm M.R."/>
            <person name="Firek B.A."/>
            <person name="Baker R."/>
            <person name="Thomas B.C."/>
            <person name="Morowitz M.J."/>
            <person name="Banfield J.F."/>
        </authorList>
    </citation>
    <scope>NUCLEOTIDE SEQUENCE [LARGE SCALE GENOMIC DNA]</scope>
    <source>
        <strain evidence="2">S2_003_000_R2_11</strain>
    </source>
</reference>
<feature type="domain" description="Excalibur calcium-binding" evidence="1">
    <location>
        <begin position="50"/>
        <end position="60"/>
    </location>
</feature>
<dbReference type="InterPro" id="IPR008613">
    <property type="entry name" value="Excalibur_Ca-bd_domain"/>
</dbReference>
<proteinExistence type="predicted"/>
<evidence type="ECO:0000259" key="1">
    <source>
        <dbReference type="Pfam" id="PF05901"/>
    </source>
</evidence>
<accession>A0A2W5SNQ9</accession>
<comment type="caution">
    <text evidence="2">The sequence shown here is derived from an EMBL/GenBank/DDBJ whole genome shotgun (WGS) entry which is preliminary data.</text>
</comment>
<dbReference type="Pfam" id="PF05901">
    <property type="entry name" value="Excalibur"/>
    <property type="match status" value="1"/>
</dbReference>
<gene>
    <name evidence="2" type="ORF">DI533_05575</name>
</gene>
<dbReference type="EMBL" id="QFQS01000001">
    <property type="protein sequence ID" value="PZR01016.1"/>
    <property type="molecule type" value="Genomic_DNA"/>
</dbReference>
<dbReference type="Proteomes" id="UP000248975">
    <property type="component" value="Unassembled WGS sequence"/>
</dbReference>